<evidence type="ECO:0000313" key="1">
    <source>
        <dbReference type="EMBL" id="CAB4000896.1"/>
    </source>
</evidence>
<comment type="caution">
    <text evidence="1">The sequence shown here is derived from an EMBL/GenBank/DDBJ whole genome shotgun (WGS) entry which is preliminary data.</text>
</comment>
<name>A0A6S7H9N7_PARCT</name>
<accession>A0A6S7H9N7</accession>
<dbReference type="AlphaFoldDB" id="A0A6S7H9N7"/>
<dbReference type="Proteomes" id="UP001152795">
    <property type="component" value="Unassembled WGS sequence"/>
</dbReference>
<reference evidence="1" key="1">
    <citation type="submission" date="2020-04" db="EMBL/GenBank/DDBJ databases">
        <authorList>
            <person name="Alioto T."/>
            <person name="Alioto T."/>
            <person name="Gomez Garrido J."/>
        </authorList>
    </citation>
    <scope>NUCLEOTIDE SEQUENCE</scope>
    <source>
        <strain evidence="1">A484AB</strain>
    </source>
</reference>
<protein>
    <submittedName>
        <fullName evidence="1">Uncharacterized protein</fullName>
    </submittedName>
</protein>
<evidence type="ECO:0000313" key="2">
    <source>
        <dbReference type="Proteomes" id="UP001152795"/>
    </source>
</evidence>
<dbReference type="EMBL" id="CACRXK020003954">
    <property type="protein sequence ID" value="CAB4000896.1"/>
    <property type="molecule type" value="Genomic_DNA"/>
</dbReference>
<proteinExistence type="predicted"/>
<organism evidence="1 2">
    <name type="scientific">Paramuricea clavata</name>
    <name type="common">Red gorgonian</name>
    <name type="synonym">Violescent sea-whip</name>
    <dbReference type="NCBI Taxonomy" id="317549"/>
    <lineage>
        <taxon>Eukaryota</taxon>
        <taxon>Metazoa</taxon>
        <taxon>Cnidaria</taxon>
        <taxon>Anthozoa</taxon>
        <taxon>Octocorallia</taxon>
        <taxon>Malacalcyonacea</taxon>
        <taxon>Plexauridae</taxon>
        <taxon>Paramuricea</taxon>
    </lineage>
</organism>
<sequence>MIYRSARSLQLWIVTFWRTIFQNAQRNPRKRNMGILCLLFTVAYFAVYRSNNWYVIYRFLPEERGILPEMNQETLSCKDLLKTARLLVDGEPIILPFNKRKTLWEFKQTAPKELIKKNLIFEENLEKTRKFYNANSSEIKARTVLITFGHNCCAYSKQRALYKAKSVGGFDYVHSFNLDSMSLRFRETHKDVLKTLRGAGYWLWKPYIVLKTLLENMNEGDIVMYQDAGAYFIRSAGPLLKLCEQSKDGIIVFSLQKIEHEYTKQDTLILMNMSFPEAADTFQRLASFVVLRKSCTSIQFVMEWLAYASDRQIVSDDPNTLGIPNPESFHAHRHDQSVMSLLSKKWGLPAYRDPSQYGESVPRTRYHSSGPYEQIFFHDRFKH</sequence>
<keyword evidence="2" id="KW-1185">Reference proteome</keyword>
<gene>
    <name evidence="1" type="ORF">PACLA_8A041872</name>
</gene>
<dbReference type="OrthoDB" id="9974806at2759"/>